<sequence length="169" mass="18933">MTSREGKKQAKEEAVKKAAKKKAKDDRQKRNKDLELEDILCHAAQEKESAAFSGSIKSKSKHKLQDILFALGLEANGTVAVLWVCVNAHFDATPLLKEDLWYAGLFKTTHKWKHRVDDNNENDQPSSSHCRSTSPDFQLPSSPILPHPLPHARPCPCPQPIPHQRSVSP</sequence>
<evidence type="ECO:0000256" key="1">
    <source>
        <dbReference type="SAM" id="MobiDB-lite"/>
    </source>
</evidence>
<accession>A0A6A4IB41</accession>
<dbReference type="EMBL" id="ML769397">
    <property type="protein sequence ID" value="KAE9407230.1"/>
    <property type="molecule type" value="Genomic_DNA"/>
</dbReference>
<evidence type="ECO:0000313" key="3">
    <source>
        <dbReference type="Proteomes" id="UP000799118"/>
    </source>
</evidence>
<reference evidence="2" key="1">
    <citation type="journal article" date="2019" name="Environ. Microbiol.">
        <title>Fungal ecological strategies reflected in gene transcription - a case study of two litter decomposers.</title>
        <authorList>
            <person name="Barbi F."/>
            <person name="Kohler A."/>
            <person name="Barry K."/>
            <person name="Baskaran P."/>
            <person name="Daum C."/>
            <person name="Fauchery L."/>
            <person name="Ihrmark K."/>
            <person name="Kuo A."/>
            <person name="LaButti K."/>
            <person name="Lipzen A."/>
            <person name="Morin E."/>
            <person name="Grigoriev I.V."/>
            <person name="Henrissat B."/>
            <person name="Lindahl B."/>
            <person name="Martin F."/>
        </authorList>
    </citation>
    <scope>NUCLEOTIDE SEQUENCE</scope>
    <source>
        <strain evidence="2">JB14</strain>
    </source>
</reference>
<proteinExistence type="predicted"/>
<name>A0A6A4IB41_9AGAR</name>
<feature type="region of interest" description="Disordered" evidence="1">
    <location>
        <begin position="117"/>
        <end position="169"/>
    </location>
</feature>
<feature type="compositionally biased region" description="Pro residues" evidence="1">
    <location>
        <begin position="143"/>
        <end position="161"/>
    </location>
</feature>
<feature type="compositionally biased region" description="Polar residues" evidence="1">
    <location>
        <begin position="122"/>
        <end position="136"/>
    </location>
</feature>
<evidence type="ECO:0000313" key="2">
    <source>
        <dbReference type="EMBL" id="KAE9407230.1"/>
    </source>
</evidence>
<dbReference type="AlphaFoldDB" id="A0A6A4IB41"/>
<gene>
    <name evidence="2" type="ORF">BT96DRAFT_986837</name>
</gene>
<feature type="compositionally biased region" description="Basic and acidic residues" evidence="1">
    <location>
        <begin position="1"/>
        <end position="16"/>
    </location>
</feature>
<keyword evidence="3" id="KW-1185">Reference proteome</keyword>
<dbReference type="Proteomes" id="UP000799118">
    <property type="component" value="Unassembled WGS sequence"/>
</dbReference>
<organism evidence="2 3">
    <name type="scientific">Gymnopus androsaceus JB14</name>
    <dbReference type="NCBI Taxonomy" id="1447944"/>
    <lineage>
        <taxon>Eukaryota</taxon>
        <taxon>Fungi</taxon>
        <taxon>Dikarya</taxon>
        <taxon>Basidiomycota</taxon>
        <taxon>Agaricomycotina</taxon>
        <taxon>Agaricomycetes</taxon>
        <taxon>Agaricomycetidae</taxon>
        <taxon>Agaricales</taxon>
        <taxon>Marasmiineae</taxon>
        <taxon>Omphalotaceae</taxon>
        <taxon>Gymnopus</taxon>
    </lineage>
</organism>
<protein>
    <submittedName>
        <fullName evidence="2">Uncharacterized protein</fullName>
    </submittedName>
</protein>
<feature type="region of interest" description="Disordered" evidence="1">
    <location>
        <begin position="1"/>
        <end position="30"/>
    </location>
</feature>
<dbReference type="OrthoDB" id="3054813at2759"/>